<feature type="transmembrane region" description="Helical" evidence="1">
    <location>
        <begin position="187"/>
        <end position="204"/>
    </location>
</feature>
<dbReference type="InterPro" id="IPR002656">
    <property type="entry name" value="Acyl_transf_3_dom"/>
</dbReference>
<keyword evidence="3" id="KW-0808">Transferase</keyword>
<keyword evidence="1" id="KW-0812">Transmembrane</keyword>
<dbReference type="EMBL" id="BSNJ01000001">
    <property type="protein sequence ID" value="GLQ19523.1"/>
    <property type="molecule type" value="Genomic_DNA"/>
</dbReference>
<feature type="transmembrane region" description="Helical" evidence="1">
    <location>
        <begin position="317"/>
        <end position="336"/>
    </location>
</feature>
<reference evidence="3" key="2">
    <citation type="submission" date="2023-01" db="EMBL/GenBank/DDBJ databases">
        <title>Draft genome sequence of Algimonas porphyrae strain NBRC 108216.</title>
        <authorList>
            <person name="Sun Q."/>
            <person name="Mori K."/>
        </authorList>
    </citation>
    <scope>NUCLEOTIDE SEQUENCE</scope>
    <source>
        <strain evidence="3">NBRC 108216</strain>
    </source>
</reference>
<evidence type="ECO:0000313" key="4">
    <source>
        <dbReference type="Proteomes" id="UP001161390"/>
    </source>
</evidence>
<proteinExistence type="predicted"/>
<feature type="transmembrane region" description="Helical" evidence="1">
    <location>
        <begin position="92"/>
        <end position="111"/>
    </location>
</feature>
<sequence>MVSTLATEPLTKADPLFGKNHFTLIRWVLAGFVALGHFWLTTTGYEPFRIHQWTGGYMAVNGFFVLSGLLIMKSLATRNDLKSYTASRLLRIFPALIVIMLAFGLIFAPIFSRPGGLPNLVSAETWSYVLRVLVMGDPQGAPGSIFAGNLEEDFNGPLWTIRYEMAAYILAAVAFTIGLAKRLSTTLMMWTGATAIYLLLPHIIDTSSLPASILPFFRLSSCFLLGMVLWHWPAARRPPWWSIAMVFGLFLAFGAGPIGEFLATLSLTGLMLRLGLPDQTFDPLLRLPDYSYGIYIWHYPLIQAVLFFIPDLGPIQIMVISTPLFVLVAGLSWHLIEKPSLRLKRRIS</sequence>
<evidence type="ECO:0000256" key="1">
    <source>
        <dbReference type="SAM" id="Phobius"/>
    </source>
</evidence>
<feature type="transmembrane region" description="Helical" evidence="1">
    <location>
        <begin position="246"/>
        <end position="272"/>
    </location>
</feature>
<feature type="transmembrane region" description="Helical" evidence="1">
    <location>
        <begin position="52"/>
        <end position="71"/>
    </location>
</feature>
<dbReference type="PANTHER" id="PTHR23028:SF53">
    <property type="entry name" value="ACYL_TRANSF_3 DOMAIN-CONTAINING PROTEIN"/>
    <property type="match status" value="1"/>
</dbReference>
<feature type="transmembrane region" description="Helical" evidence="1">
    <location>
        <begin position="161"/>
        <end position="180"/>
    </location>
</feature>
<evidence type="ECO:0000259" key="2">
    <source>
        <dbReference type="Pfam" id="PF01757"/>
    </source>
</evidence>
<keyword evidence="1" id="KW-1133">Transmembrane helix</keyword>
<keyword evidence="3" id="KW-0012">Acyltransferase</keyword>
<protein>
    <submittedName>
        <fullName evidence="3">Acyltransferase</fullName>
    </submittedName>
</protein>
<comment type="caution">
    <text evidence="3">The sequence shown here is derived from an EMBL/GenBank/DDBJ whole genome shotgun (WGS) entry which is preliminary data.</text>
</comment>
<dbReference type="Pfam" id="PF01757">
    <property type="entry name" value="Acyl_transf_3"/>
    <property type="match status" value="1"/>
</dbReference>
<reference evidence="3" key="1">
    <citation type="journal article" date="2014" name="Int. J. Syst. Evol. Microbiol.">
        <title>Complete genome of a new Firmicutes species belonging to the dominant human colonic microbiota ('Ruminococcus bicirculans') reveals two chromosomes and a selective capacity to utilize plant glucans.</title>
        <authorList>
            <consortium name="NISC Comparative Sequencing Program"/>
            <person name="Wegmann U."/>
            <person name="Louis P."/>
            <person name="Goesmann A."/>
            <person name="Henrissat B."/>
            <person name="Duncan S.H."/>
            <person name="Flint H.J."/>
        </authorList>
    </citation>
    <scope>NUCLEOTIDE SEQUENCE</scope>
    <source>
        <strain evidence="3">NBRC 108216</strain>
    </source>
</reference>
<gene>
    <name evidence="3" type="ORF">GCM10007854_04780</name>
</gene>
<dbReference type="Proteomes" id="UP001161390">
    <property type="component" value="Unassembled WGS sequence"/>
</dbReference>
<feature type="transmembrane region" description="Helical" evidence="1">
    <location>
        <begin position="216"/>
        <end position="234"/>
    </location>
</feature>
<evidence type="ECO:0000313" key="3">
    <source>
        <dbReference type="EMBL" id="GLQ19523.1"/>
    </source>
</evidence>
<dbReference type="RefSeq" id="WP_284369272.1">
    <property type="nucleotide sequence ID" value="NZ_BSNJ01000001.1"/>
</dbReference>
<keyword evidence="4" id="KW-1185">Reference proteome</keyword>
<name>A0ABQ5UY87_9PROT</name>
<feature type="transmembrane region" description="Helical" evidence="1">
    <location>
        <begin position="21"/>
        <end position="40"/>
    </location>
</feature>
<dbReference type="PANTHER" id="PTHR23028">
    <property type="entry name" value="ACETYLTRANSFERASE"/>
    <property type="match status" value="1"/>
</dbReference>
<dbReference type="InterPro" id="IPR050879">
    <property type="entry name" value="Acyltransferase_3"/>
</dbReference>
<organism evidence="3 4">
    <name type="scientific">Algimonas porphyrae</name>
    <dbReference type="NCBI Taxonomy" id="1128113"/>
    <lineage>
        <taxon>Bacteria</taxon>
        <taxon>Pseudomonadati</taxon>
        <taxon>Pseudomonadota</taxon>
        <taxon>Alphaproteobacteria</taxon>
        <taxon>Maricaulales</taxon>
        <taxon>Robiginitomaculaceae</taxon>
        <taxon>Algimonas</taxon>
    </lineage>
</organism>
<keyword evidence="1" id="KW-0472">Membrane</keyword>
<accession>A0ABQ5UY87</accession>
<dbReference type="GO" id="GO:0016746">
    <property type="term" value="F:acyltransferase activity"/>
    <property type="evidence" value="ECO:0007669"/>
    <property type="project" value="UniProtKB-KW"/>
</dbReference>
<feature type="domain" description="Acyltransferase 3" evidence="2">
    <location>
        <begin position="23"/>
        <end position="331"/>
    </location>
</feature>